<dbReference type="RefSeq" id="WP_304599997.1">
    <property type="nucleotide sequence ID" value="NZ_JAUQYP010000001.1"/>
</dbReference>
<name>A0ABT9D668_9CELL</name>
<dbReference type="Gene3D" id="3.40.1650.10">
    <property type="entry name" value="RbsD-like domain"/>
    <property type="match status" value="1"/>
</dbReference>
<evidence type="ECO:0000256" key="2">
    <source>
        <dbReference type="ARBA" id="ARBA00023235"/>
    </source>
</evidence>
<dbReference type="EMBL" id="JAUQYP010000001">
    <property type="protein sequence ID" value="MDO8106324.1"/>
    <property type="molecule type" value="Genomic_DNA"/>
</dbReference>
<sequence length="138" mass="14565">MLKGIDPVIGPDLLALLARMGHGDVLAVVDRNYPAHAAGVPVVELAVGLPRALEAVLSLMPVDAFQEHPVRHMLTDDGEDGPALADVRAVVDRAEGRPVGARGIDRHDFYPAARGCAGVIRTVEDRAYACVMVAKGVL</sequence>
<dbReference type="InterPro" id="IPR050443">
    <property type="entry name" value="RbsD/FucU_mutarotase"/>
</dbReference>
<gene>
    <name evidence="4" type="ORF">Q6348_03840</name>
</gene>
<comment type="catalytic activity">
    <reaction evidence="3">
        <text>alpha-L-fucose = beta-L-fucose</text>
        <dbReference type="Rhea" id="RHEA:25580"/>
        <dbReference type="ChEBI" id="CHEBI:42548"/>
        <dbReference type="ChEBI" id="CHEBI:42589"/>
        <dbReference type="EC" id="5.1.3.29"/>
    </reaction>
</comment>
<reference evidence="4 5" key="1">
    <citation type="submission" date="2023-07" db="EMBL/GenBank/DDBJ databases">
        <title>Description of novel actinomycetes strains, isolated from tidal flat sediment.</title>
        <authorList>
            <person name="Lu C."/>
        </authorList>
    </citation>
    <scope>NUCLEOTIDE SEQUENCE [LARGE SCALE GENOMIC DNA]</scope>
    <source>
        <strain evidence="4 5">SYSU T00b441</strain>
    </source>
</reference>
<keyword evidence="5" id="KW-1185">Reference proteome</keyword>
<dbReference type="Pfam" id="PF05025">
    <property type="entry name" value="RbsD_FucU"/>
    <property type="match status" value="1"/>
</dbReference>
<evidence type="ECO:0000256" key="3">
    <source>
        <dbReference type="ARBA" id="ARBA00036324"/>
    </source>
</evidence>
<dbReference type="InterPro" id="IPR007721">
    <property type="entry name" value="RbsD_FucU"/>
</dbReference>
<comment type="catalytic activity">
    <reaction evidence="1">
        <text>beta-D-ribopyranose = beta-D-ribofuranose</text>
        <dbReference type="Rhea" id="RHEA:25432"/>
        <dbReference type="ChEBI" id="CHEBI:27476"/>
        <dbReference type="ChEBI" id="CHEBI:47002"/>
        <dbReference type="EC" id="5.4.99.62"/>
    </reaction>
</comment>
<organism evidence="4 5">
    <name type="scientific">Actinotalea lenta</name>
    <dbReference type="NCBI Taxonomy" id="3064654"/>
    <lineage>
        <taxon>Bacteria</taxon>
        <taxon>Bacillati</taxon>
        <taxon>Actinomycetota</taxon>
        <taxon>Actinomycetes</taxon>
        <taxon>Micrococcales</taxon>
        <taxon>Cellulomonadaceae</taxon>
        <taxon>Actinotalea</taxon>
    </lineage>
</organism>
<keyword evidence="2" id="KW-0413">Isomerase</keyword>
<dbReference type="InterPro" id="IPR023750">
    <property type="entry name" value="RbsD-like_sf"/>
</dbReference>
<accession>A0ABT9D668</accession>
<comment type="caution">
    <text evidence="4">The sequence shown here is derived from an EMBL/GenBank/DDBJ whole genome shotgun (WGS) entry which is preliminary data.</text>
</comment>
<dbReference type="PANTHER" id="PTHR31690">
    <property type="entry name" value="FUCOSE MUTAROTASE"/>
    <property type="match status" value="1"/>
</dbReference>
<evidence type="ECO:0000256" key="1">
    <source>
        <dbReference type="ARBA" id="ARBA00000223"/>
    </source>
</evidence>
<proteinExistence type="predicted"/>
<evidence type="ECO:0000313" key="5">
    <source>
        <dbReference type="Proteomes" id="UP001232536"/>
    </source>
</evidence>
<protein>
    <submittedName>
        <fullName evidence="4">RbsD/FucU domain-containing protein</fullName>
    </submittedName>
</protein>
<dbReference type="PANTHER" id="PTHR31690:SF4">
    <property type="entry name" value="FUCOSE MUTAROTASE"/>
    <property type="match status" value="1"/>
</dbReference>
<evidence type="ECO:0000313" key="4">
    <source>
        <dbReference type="EMBL" id="MDO8106324.1"/>
    </source>
</evidence>
<dbReference type="Proteomes" id="UP001232536">
    <property type="component" value="Unassembled WGS sequence"/>
</dbReference>
<dbReference type="SUPFAM" id="SSF102546">
    <property type="entry name" value="RbsD-like"/>
    <property type="match status" value="1"/>
</dbReference>